<keyword evidence="8" id="KW-0234">DNA repair</keyword>
<keyword evidence="11" id="KW-1185">Reference proteome</keyword>
<evidence type="ECO:0000313" key="10">
    <source>
        <dbReference type="EMBL" id="BAW80469.1"/>
    </source>
</evidence>
<sequence>MIPARSFRFVVCTYNLWNDERWADRQNPLRQFITLHQPDILCLQELCLQSRNLLDQTLENHQRVDDPFEGWKRQSNIYWNRSLFNLIEYGAEEVGILEQWRRLFWVRLQANVTDTTTLLVATAHYTWPGNSKERIDRINVRVEQALNTIKILNQLEKPTTALLFMGDFNDHYLPLQVLQKAGLTNCFTALGRNPQITRPVIPDAVHPPEVVDWILHRGSIQPMNCSTADFFLSGNIAPSDHKPLLATYRLT</sequence>
<dbReference type="Proteomes" id="UP000243679">
    <property type="component" value="Chromosome"/>
</dbReference>
<comment type="cofactor">
    <cofactor evidence="1">
        <name>Mn(2+)</name>
        <dbReference type="ChEBI" id="CHEBI:29035"/>
    </cofactor>
</comment>
<dbReference type="OrthoDB" id="9793162at2"/>
<evidence type="ECO:0000256" key="4">
    <source>
        <dbReference type="ARBA" id="ARBA00022723"/>
    </source>
</evidence>
<gene>
    <name evidence="10" type="ORF">TAO_1099</name>
</gene>
<keyword evidence="3" id="KW-0540">Nuclease</keyword>
<keyword evidence="10" id="KW-0255">Endonuclease</keyword>
<protein>
    <submittedName>
        <fullName evidence="10">Endonuclease/exonuclease/phosphatase</fullName>
    </submittedName>
</protein>
<organism evidence="10 11">
    <name type="scientific">Candidatus Nitrosoglobus terrae</name>
    <dbReference type="NCBI Taxonomy" id="1630141"/>
    <lineage>
        <taxon>Bacteria</taxon>
        <taxon>Pseudomonadati</taxon>
        <taxon>Pseudomonadota</taxon>
        <taxon>Gammaproteobacteria</taxon>
        <taxon>Chromatiales</taxon>
        <taxon>Chromatiaceae</taxon>
        <taxon>Candidatus Nitrosoglobus</taxon>
    </lineage>
</organism>
<dbReference type="PANTHER" id="PTHR15822">
    <property type="entry name" value="TRAF AND TNF RECEPTOR-ASSOCIATED PROTEIN"/>
    <property type="match status" value="1"/>
</dbReference>
<evidence type="ECO:0000256" key="3">
    <source>
        <dbReference type="ARBA" id="ARBA00022722"/>
    </source>
</evidence>
<dbReference type="GO" id="GO:0006281">
    <property type="term" value="P:DNA repair"/>
    <property type="evidence" value="ECO:0007669"/>
    <property type="project" value="UniProtKB-KW"/>
</dbReference>
<comment type="cofactor">
    <cofactor evidence="2">
        <name>Mg(2+)</name>
        <dbReference type="ChEBI" id="CHEBI:18420"/>
    </cofactor>
</comment>
<dbReference type="InterPro" id="IPR036691">
    <property type="entry name" value="Endo/exonu/phosph_ase_sf"/>
</dbReference>
<dbReference type="SUPFAM" id="SSF56219">
    <property type="entry name" value="DNase I-like"/>
    <property type="match status" value="1"/>
</dbReference>
<keyword evidence="10" id="KW-0269">Exonuclease</keyword>
<keyword evidence="4" id="KW-0479">Metal-binding</keyword>
<dbReference type="GO" id="GO:0046872">
    <property type="term" value="F:metal ion binding"/>
    <property type="evidence" value="ECO:0007669"/>
    <property type="project" value="UniProtKB-KW"/>
</dbReference>
<evidence type="ECO:0000256" key="8">
    <source>
        <dbReference type="ARBA" id="ARBA00023204"/>
    </source>
</evidence>
<dbReference type="PANTHER" id="PTHR15822:SF4">
    <property type="entry name" value="TYROSYL-DNA PHOSPHODIESTERASE 2"/>
    <property type="match status" value="1"/>
</dbReference>
<keyword evidence="7" id="KW-0460">Magnesium</keyword>
<reference evidence="10 11" key="1">
    <citation type="journal article" date="2017" name="ISME J.">
        <title>An acid-tolerant ammonia-oxidizing ?-proteobacterium from soil.</title>
        <authorList>
            <person name="Hayatsu M."/>
            <person name="Tago K."/>
            <person name="Uchiyama I."/>
            <person name="Toyoda A."/>
            <person name="Wang Y."/>
            <person name="Shimomura Y."/>
            <person name="Okubo T."/>
            <person name="Kurisu F."/>
            <person name="Hirono Y."/>
            <person name="Nonaka K."/>
            <person name="Akiyama H."/>
            <person name="Itoh T."/>
            <person name="Takami H."/>
        </authorList>
    </citation>
    <scope>NUCLEOTIDE SEQUENCE [LARGE SCALE GENOMIC DNA]</scope>
    <source>
        <strain evidence="10 11">TAO100</strain>
    </source>
</reference>
<dbReference type="EMBL" id="AP014836">
    <property type="protein sequence ID" value="BAW80469.1"/>
    <property type="molecule type" value="Genomic_DNA"/>
</dbReference>
<keyword evidence="6" id="KW-0378">Hydrolase</keyword>
<evidence type="ECO:0000256" key="5">
    <source>
        <dbReference type="ARBA" id="ARBA00022763"/>
    </source>
</evidence>
<evidence type="ECO:0000256" key="7">
    <source>
        <dbReference type="ARBA" id="ARBA00022842"/>
    </source>
</evidence>
<evidence type="ECO:0000313" key="11">
    <source>
        <dbReference type="Proteomes" id="UP000243679"/>
    </source>
</evidence>
<dbReference type="RefSeq" id="WP_096527018.1">
    <property type="nucleotide sequence ID" value="NZ_AP014836.1"/>
</dbReference>
<dbReference type="InterPro" id="IPR005135">
    <property type="entry name" value="Endo/exonuclease/phosphatase"/>
</dbReference>
<evidence type="ECO:0000256" key="2">
    <source>
        <dbReference type="ARBA" id="ARBA00001946"/>
    </source>
</evidence>
<dbReference type="GO" id="GO:0004527">
    <property type="term" value="F:exonuclease activity"/>
    <property type="evidence" value="ECO:0007669"/>
    <property type="project" value="UniProtKB-KW"/>
</dbReference>
<accession>A0A1Q2SMZ3</accession>
<evidence type="ECO:0000259" key="9">
    <source>
        <dbReference type="Pfam" id="PF03372"/>
    </source>
</evidence>
<dbReference type="InterPro" id="IPR051547">
    <property type="entry name" value="TDP2-like"/>
</dbReference>
<keyword evidence="5" id="KW-0227">DNA damage</keyword>
<evidence type="ECO:0000256" key="6">
    <source>
        <dbReference type="ARBA" id="ARBA00022801"/>
    </source>
</evidence>
<feature type="domain" description="Endonuclease/exonuclease/phosphatase" evidence="9">
    <location>
        <begin position="12"/>
        <end position="241"/>
    </location>
</feature>
<dbReference type="GO" id="GO:0004519">
    <property type="term" value="F:endonuclease activity"/>
    <property type="evidence" value="ECO:0007669"/>
    <property type="project" value="UniProtKB-KW"/>
</dbReference>
<dbReference type="Gene3D" id="3.60.10.10">
    <property type="entry name" value="Endonuclease/exonuclease/phosphatase"/>
    <property type="match status" value="1"/>
</dbReference>
<dbReference type="Pfam" id="PF03372">
    <property type="entry name" value="Exo_endo_phos"/>
    <property type="match status" value="1"/>
</dbReference>
<dbReference type="KEGG" id="ntt:TAO_1099"/>
<evidence type="ECO:0000256" key="1">
    <source>
        <dbReference type="ARBA" id="ARBA00001936"/>
    </source>
</evidence>
<dbReference type="AlphaFoldDB" id="A0A1Q2SMZ3"/>
<name>A0A1Q2SMZ3_9GAMM</name>
<proteinExistence type="predicted"/>